<dbReference type="GO" id="GO:0010411">
    <property type="term" value="P:xyloglucan metabolic process"/>
    <property type="evidence" value="ECO:0007669"/>
    <property type="project" value="TreeGrafter"/>
</dbReference>
<feature type="signal peptide" evidence="7">
    <location>
        <begin position="1"/>
        <end position="29"/>
    </location>
</feature>
<dbReference type="SUPFAM" id="SSF110296">
    <property type="entry name" value="Oligoxyloglucan reducing end-specific cellobiohydrolase"/>
    <property type="match status" value="2"/>
</dbReference>
<dbReference type="GO" id="GO:0016798">
    <property type="term" value="F:hydrolase activity, acting on glycosyl bonds"/>
    <property type="evidence" value="ECO:0007669"/>
    <property type="project" value="UniProtKB-KW"/>
</dbReference>
<keyword evidence="9" id="KW-1185">Reference proteome</keyword>
<proteinExistence type="inferred from homology"/>
<dbReference type="InterPro" id="IPR052025">
    <property type="entry name" value="Xyloglucanase_GH74"/>
</dbReference>
<dbReference type="InterPro" id="IPR015943">
    <property type="entry name" value="WD40/YVTN_repeat-like_dom_sf"/>
</dbReference>
<keyword evidence="4" id="KW-0326">Glycosidase</keyword>
<evidence type="ECO:0000256" key="7">
    <source>
        <dbReference type="SAM" id="SignalP"/>
    </source>
</evidence>
<evidence type="ECO:0000256" key="4">
    <source>
        <dbReference type="ARBA" id="ARBA00023295"/>
    </source>
</evidence>
<evidence type="ECO:0000313" key="9">
    <source>
        <dbReference type="Proteomes" id="UP000199679"/>
    </source>
</evidence>
<dbReference type="CDD" id="cd15482">
    <property type="entry name" value="Sialidase_non-viral"/>
    <property type="match status" value="1"/>
</dbReference>
<dbReference type="AlphaFoldDB" id="A0A1H1U4I8"/>
<evidence type="ECO:0000256" key="2">
    <source>
        <dbReference type="ARBA" id="ARBA00022801"/>
    </source>
</evidence>
<dbReference type="EMBL" id="LT629740">
    <property type="protein sequence ID" value="SDS67485.1"/>
    <property type="molecule type" value="Genomic_DNA"/>
</dbReference>
<feature type="chain" id="PRO_5009261798" evidence="7">
    <location>
        <begin position="30"/>
        <end position="761"/>
    </location>
</feature>
<evidence type="ECO:0000313" key="8">
    <source>
        <dbReference type="EMBL" id="SDS67485.1"/>
    </source>
</evidence>
<evidence type="ECO:0000256" key="3">
    <source>
        <dbReference type="ARBA" id="ARBA00023277"/>
    </source>
</evidence>
<accession>A0A1H1U4I8</accession>
<dbReference type="PANTHER" id="PTHR43739">
    <property type="entry name" value="XYLOGLUCANASE (EUROFUNG)"/>
    <property type="match status" value="1"/>
</dbReference>
<organism evidence="8 9">
    <name type="scientific">Mucilaginibacter mallensis</name>
    <dbReference type="NCBI Taxonomy" id="652787"/>
    <lineage>
        <taxon>Bacteria</taxon>
        <taxon>Pseudomonadati</taxon>
        <taxon>Bacteroidota</taxon>
        <taxon>Sphingobacteriia</taxon>
        <taxon>Sphingobacteriales</taxon>
        <taxon>Sphingobacteriaceae</taxon>
        <taxon>Mucilaginibacter</taxon>
    </lineage>
</organism>
<gene>
    <name evidence="8" type="ORF">SAMN05216490_1590</name>
</gene>
<name>A0A1H1U4I8_MUCMA</name>
<evidence type="ECO:0000256" key="5">
    <source>
        <dbReference type="ARBA" id="ARBA00023326"/>
    </source>
</evidence>
<sequence>MFFRSYLMKRNLLSFVLLIAVSLRTAVNAQVHSEPYQWKSVQMRGGGFVDGVIYHPTEKNLLYCRTDMGGAYKWNEAIKAWEPLLDWVSYNDRNLMGVESIALDANNPNRVYMACGTYTSIRFPNAILRSDDRGKTFKRTDVPFRMGGNENGRGNGERMAVDPNNGNIIYMATRLDGLWKSEDAGVTWNRVNNFPEVKIPVADTIIIPKARYHPRPNGMIFVVFDPKSKADKKSANIYVGISQKGKENLFRSTDGGATWAPIPGEPTDLMPTHAILSADGSLYITYGTNPGPDVMTDGAVYKFNISNGAWTNITPLKPQPENQQGFGYAAVAVDPQHPQTVIVSTFHRYGKAGGDDIFRSLDAGTTWKPVFTGGGDGKFDYTDAPYVSHTPIHWLFDLEIDPFNSDHAIFTTGYGLHETFDLTDVDKGKPTTWGTKNKGIEETVALELLSPPKGVPLISAIGDYGGFVHNNLDEPAPEGNFINPHFANTDGVTCGAQNSDVVVRVGVGSSQVGGGNIGYSLDGGKTWQPTTSAPQRGSKDGFICVSALGNTWIWTPQRSAPYVTTDKGATWKQIATLPNNTRVIADPLNDAKFYAMDLFNGKLYTSTDNGSTFTEQDFHLPNGLPDRASNRGDIRGGQDRLYAAPGKEGDLWIADFDGLYHAKKGSADFEKINGVTEIHGFGFGKAAPKSNYSALYLAGTINGVDGIFRSDDKGKNWVRINDDIHRWSLILQITGDPKKYGRVYVGTHGRGTFYGDISQSK</sequence>
<keyword evidence="5" id="KW-0624">Polysaccharide degradation</keyword>
<evidence type="ECO:0000256" key="6">
    <source>
        <dbReference type="ARBA" id="ARBA00037986"/>
    </source>
</evidence>
<comment type="similarity">
    <text evidence="6">Belongs to the glycosyl hydrolase 74 family.</text>
</comment>
<protein>
    <submittedName>
        <fullName evidence="8">BNR-Asp box repeat-containing protein</fullName>
    </submittedName>
</protein>
<keyword evidence="1 7" id="KW-0732">Signal</keyword>
<reference evidence="8 9" key="1">
    <citation type="submission" date="2016-10" db="EMBL/GenBank/DDBJ databases">
        <authorList>
            <person name="de Groot N.N."/>
        </authorList>
    </citation>
    <scope>NUCLEOTIDE SEQUENCE [LARGE SCALE GENOMIC DNA]</scope>
    <source>
        <strain evidence="8 9">MP1X4</strain>
    </source>
</reference>
<keyword evidence="3" id="KW-0119">Carbohydrate metabolism</keyword>
<dbReference type="Proteomes" id="UP000199679">
    <property type="component" value="Chromosome I"/>
</dbReference>
<dbReference type="PANTHER" id="PTHR43739:SF2">
    <property type="entry name" value="OLIGOXYLOGLUCAN-REDUCING END-SPECIFIC XYLOGLUCANASE-RELATED"/>
    <property type="match status" value="1"/>
</dbReference>
<evidence type="ECO:0000256" key="1">
    <source>
        <dbReference type="ARBA" id="ARBA00022729"/>
    </source>
</evidence>
<dbReference type="GO" id="GO:0000272">
    <property type="term" value="P:polysaccharide catabolic process"/>
    <property type="evidence" value="ECO:0007669"/>
    <property type="project" value="UniProtKB-KW"/>
</dbReference>
<dbReference type="Gene3D" id="2.130.10.10">
    <property type="entry name" value="YVTN repeat-like/Quinoprotein amine dehydrogenase"/>
    <property type="match status" value="2"/>
</dbReference>
<dbReference type="STRING" id="652787.SAMN05216490_1590"/>
<keyword evidence="2" id="KW-0378">Hydrolase</keyword>